<dbReference type="EMBL" id="OY660872">
    <property type="protein sequence ID" value="CAJ1063309.1"/>
    <property type="molecule type" value="Genomic_DNA"/>
</dbReference>
<name>A0AAV1FRZ7_XYRNO</name>
<dbReference type="SUPFAM" id="SSF54001">
    <property type="entry name" value="Cysteine proteinases"/>
    <property type="match status" value="1"/>
</dbReference>
<evidence type="ECO:0000313" key="6">
    <source>
        <dbReference type="EMBL" id="CAJ1063309.1"/>
    </source>
</evidence>
<gene>
    <name evidence="6" type="ORF">XNOV1_A014070</name>
</gene>
<protein>
    <submittedName>
        <fullName evidence="6">Uncharacterized protein LOC128439773</fullName>
    </submittedName>
</protein>
<dbReference type="InterPro" id="IPR038765">
    <property type="entry name" value="Papain-like_cys_pep_sf"/>
</dbReference>
<proteinExistence type="predicted"/>
<dbReference type="InterPro" id="IPR011011">
    <property type="entry name" value="Znf_FYVE_PHD"/>
</dbReference>
<evidence type="ECO:0000256" key="1">
    <source>
        <dbReference type="ARBA" id="ARBA00022723"/>
    </source>
</evidence>
<evidence type="ECO:0000256" key="3">
    <source>
        <dbReference type="ARBA" id="ARBA00022833"/>
    </source>
</evidence>
<organism evidence="6 7">
    <name type="scientific">Xyrichtys novacula</name>
    <name type="common">Pearly razorfish</name>
    <name type="synonym">Hemipteronotus novacula</name>
    <dbReference type="NCBI Taxonomy" id="13765"/>
    <lineage>
        <taxon>Eukaryota</taxon>
        <taxon>Metazoa</taxon>
        <taxon>Chordata</taxon>
        <taxon>Craniata</taxon>
        <taxon>Vertebrata</taxon>
        <taxon>Euteleostomi</taxon>
        <taxon>Actinopterygii</taxon>
        <taxon>Neopterygii</taxon>
        <taxon>Teleostei</taxon>
        <taxon>Neoteleostei</taxon>
        <taxon>Acanthomorphata</taxon>
        <taxon>Eupercaria</taxon>
        <taxon>Labriformes</taxon>
        <taxon>Labridae</taxon>
        <taxon>Xyrichtys</taxon>
    </lineage>
</organism>
<dbReference type="AlphaFoldDB" id="A0AAV1FRZ7"/>
<dbReference type="SUPFAM" id="SSF57903">
    <property type="entry name" value="FYVE/PHD zinc finger"/>
    <property type="match status" value="1"/>
</dbReference>
<dbReference type="Proteomes" id="UP001178508">
    <property type="component" value="Chromosome 9"/>
</dbReference>
<keyword evidence="3" id="KW-0862">Zinc</keyword>
<dbReference type="GO" id="GO:0008270">
    <property type="term" value="F:zinc ion binding"/>
    <property type="evidence" value="ECO:0007669"/>
    <property type="project" value="UniProtKB-KW"/>
</dbReference>
<dbReference type="Pfam" id="PF00628">
    <property type="entry name" value="PHD"/>
    <property type="match status" value="1"/>
</dbReference>
<evidence type="ECO:0000256" key="2">
    <source>
        <dbReference type="ARBA" id="ARBA00022771"/>
    </source>
</evidence>
<dbReference type="Gene3D" id="3.40.395.10">
    <property type="entry name" value="Adenoviral Proteinase, Chain A"/>
    <property type="match status" value="1"/>
</dbReference>
<keyword evidence="2 4" id="KW-0863">Zinc-finger</keyword>
<dbReference type="InterPro" id="IPR013083">
    <property type="entry name" value="Znf_RING/FYVE/PHD"/>
</dbReference>
<evidence type="ECO:0000259" key="5">
    <source>
        <dbReference type="PROSITE" id="PS50089"/>
    </source>
</evidence>
<dbReference type="SMART" id="SM00249">
    <property type="entry name" value="PHD"/>
    <property type="match status" value="1"/>
</dbReference>
<keyword evidence="7" id="KW-1185">Reference proteome</keyword>
<dbReference type="InterPro" id="IPR019786">
    <property type="entry name" value="Zinc_finger_PHD-type_CS"/>
</dbReference>
<sequence>MSEMWRGKYRALKKVEPMEYGILVGAICDNNHWTLAVIYPQTNTSLYLDPFGASSAALKKCSNMSRASMRSRGVNCSRWSSSTIDHEVQQDGTSCGAIICQLADKILRQEVLPRFDCRSTNAVRMKIALTLISETDDLSEICRVCANPDTHDTWIECTNCQHWHHSDCVGNPNHDKEYFCPSCSFNK</sequence>
<dbReference type="InterPro" id="IPR001965">
    <property type="entry name" value="Znf_PHD"/>
</dbReference>
<feature type="domain" description="RING-type" evidence="5">
    <location>
        <begin position="142"/>
        <end position="184"/>
    </location>
</feature>
<accession>A0AAV1FRZ7</accession>
<dbReference type="InterPro" id="IPR019787">
    <property type="entry name" value="Znf_PHD-finger"/>
</dbReference>
<evidence type="ECO:0000256" key="4">
    <source>
        <dbReference type="PROSITE-ProRule" id="PRU00175"/>
    </source>
</evidence>
<dbReference type="PROSITE" id="PS50089">
    <property type="entry name" value="ZF_RING_2"/>
    <property type="match status" value="1"/>
</dbReference>
<dbReference type="Gene3D" id="3.30.40.10">
    <property type="entry name" value="Zinc/RING finger domain, C3HC4 (zinc finger)"/>
    <property type="match status" value="1"/>
</dbReference>
<evidence type="ECO:0000313" key="7">
    <source>
        <dbReference type="Proteomes" id="UP001178508"/>
    </source>
</evidence>
<dbReference type="PROSITE" id="PS01359">
    <property type="entry name" value="ZF_PHD_1"/>
    <property type="match status" value="1"/>
</dbReference>
<dbReference type="InterPro" id="IPR001841">
    <property type="entry name" value="Znf_RING"/>
</dbReference>
<reference evidence="6" key="1">
    <citation type="submission" date="2023-08" db="EMBL/GenBank/DDBJ databases">
        <authorList>
            <person name="Alioto T."/>
            <person name="Alioto T."/>
            <person name="Gomez Garrido J."/>
        </authorList>
    </citation>
    <scope>NUCLEOTIDE SEQUENCE</scope>
</reference>
<keyword evidence="1" id="KW-0479">Metal-binding</keyword>